<evidence type="ECO:0008006" key="6">
    <source>
        <dbReference type="Google" id="ProtNLM"/>
    </source>
</evidence>
<protein>
    <recommendedName>
        <fullName evidence="6">Glutathione transferase</fullName>
    </recommendedName>
</protein>
<evidence type="ECO:0000256" key="1">
    <source>
        <dbReference type="ARBA" id="ARBA00023002"/>
    </source>
</evidence>
<dbReference type="PANTHER" id="PTHR43968:SF6">
    <property type="entry name" value="GLUTATHIONE S-TRANSFERASE OMEGA"/>
    <property type="match status" value="1"/>
</dbReference>
<dbReference type="InterPro" id="IPR040079">
    <property type="entry name" value="Glutathione_S-Trfase"/>
</dbReference>
<dbReference type="PRINTS" id="PR01625">
    <property type="entry name" value="GSTRNSFRASEO"/>
</dbReference>
<evidence type="ECO:0000313" key="4">
    <source>
        <dbReference type="EMBL" id="KIJ60348.1"/>
    </source>
</evidence>
<dbReference type="InterPro" id="IPR010987">
    <property type="entry name" value="Glutathione-S-Trfase_C-like"/>
</dbReference>
<dbReference type="PROSITE" id="PS50405">
    <property type="entry name" value="GST_CTER"/>
    <property type="match status" value="1"/>
</dbReference>
<dbReference type="CDD" id="cd00570">
    <property type="entry name" value="GST_N_family"/>
    <property type="match status" value="1"/>
</dbReference>
<dbReference type="InterPro" id="IPR036282">
    <property type="entry name" value="Glutathione-S-Trfase_C_sf"/>
</dbReference>
<dbReference type="SFLD" id="SFLDG00358">
    <property type="entry name" value="Main_(cytGST)"/>
    <property type="match status" value="1"/>
</dbReference>
<evidence type="ECO:0000259" key="3">
    <source>
        <dbReference type="PROSITE" id="PS50405"/>
    </source>
</evidence>
<dbReference type="InterPro" id="IPR036249">
    <property type="entry name" value="Thioredoxin-like_sf"/>
</dbReference>
<feature type="domain" description="GST C-terminal" evidence="3">
    <location>
        <begin position="100"/>
        <end position="231"/>
    </location>
</feature>
<name>A0A0C9W2T1_9AGAM</name>
<dbReference type="Gene3D" id="1.20.1050.10">
    <property type="match status" value="1"/>
</dbReference>
<dbReference type="SFLD" id="SFLDS00019">
    <property type="entry name" value="Glutathione_Transferase_(cytos"/>
    <property type="match status" value="1"/>
</dbReference>
<keyword evidence="5" id="KW-1185">Reference proteome</keyword>
<dbReference type="SUPFAM" id="SSF52833">
    <property type="entry name" value="Thioredoxin-like"/>
    <property type="match status" value="1"/>
</dbReference>
<dbReference type="PROSITE" id="PS50404">
    <property type="entry name" value="GST_NTER"/>
    <property type="match status" value="1"/>
</dbReference>
<dbReference type="Pfam" id="PF13417">
    <property type="entry name" value="GST_N_3"/>
    <property type="match status" value="1"/>
</dbReference>
<dbReference type="PANTHER" id="PTHR43968">
    <property type="match status" value="1"/>
</dbReference>
<dbReference type="OrthoDB" id="202840at2759"/>
<dbReference type="EMBL" id="KN839873">
    <property type="protein sequence ID" value="KIJ60348.1"/>
    <property type="molecule type" value="Genomic_DNA"/>
</dbReference>
<sequence>MPEQITLYGFRLSPFSEKVELALKEGKIAHTYVDVNLFDKPAYFAAKVTSIGKVPAITYGGPTGVSPEDPSPLSTKLSESNVLLEFIADAYPEANLMPTSPTERAKVRFFMDAVSTKLSPAYFNWAGNREEGAEEAFIKAIEFVQDLLHENAEFAVGNSYTIADACITPYADRLLLQIATDIGKFPVGNGLKLGELLSTPKYAKYLGYVRALANRPVTKDVFNEEYIKTLWSSKIYARA</sequence>
<dbReference type="GO" id="GO:0045174">
    <property type="term" value="F:glutathione dehydrogenase (ascorbate) activity"/>
    <property type="evidence" value="ECO:0007669"/>
    <property type="project" value="UniProtKB-ARBA"/>
</dbReference>
<dbReference type="InterPro" id="IPR004045">
    <property type="entry name" value="Glutathione_S-Trfase_N"/>
</dbReference>
<dbReference type="AlphaFoldDB" id="A0A0C9W2T1"/>
<dbReference type="Proteomes" id="UP000053820">
    <property type="component" value="Unassembled WGS sequence"/>
</dbReference>
<proteinExistence type="predicted"/>
<reference evidence="4 5" key="1">
    <citation type="submission" date="2014-04" db="EMBL/GenBank/DDBJ databases">
        <title>Evolutionary Origins and Diversification of the Mycorrhizal Mutualists.</title>
        <authorList>
            <consortium name="DOE Joint Genome Institute"/>
            <consortium name="Mycorrhizal Genomics Consortium"/>
            <person name="Kohler A."/>
            <person name="Kuo A."/>
            <person name="Nagy L.G."/>
            <person name="Floudas D."/>
            <person name="Copeland A."/>
            <person name="Barry K.W."/>
            <person name="Cichocki N."/>
            <person name="Veneault-Fourrey C."/>
            <person name="LaButti K."/>
            <person name="Lindquist E.A."/>
            <person name="Lipzen A."/>
            <person name="Lundell T."/>
            <person name="Morin E."/>
            <person name="Murat C."/>
            <person name="Riley R."/>
            <person name="Ohm R."/>
            <person name="Sun H."/>
            <person name="Tunlid A."/>
            <person name="Henrissat B."/>
            <person name="Grigoriev I.V."/>
            <person name="Hibbett D.S."/>
            <person name="Martin F."/>
        </authorList>
    </citation>
    <scope>NUCLEOTIDE SEQUENCE [LARGE SCALE GENOMIC DNA]</scope>
    <source>
        <strain evidence="4 5">MD-312</strain>
    </source>
</reference>
<organism evidence="4 5">
    <name type="scientific">Hydnomerulius pinastri MD-312</name>
    <dbReference type="NCBI Taxonomy" id="994086"/>
    <lineage>
        <taxon>Eukaryota</taxon>
        <taxon>Fungi</taxon>
        <taxon>Dikarya</taxon>
        <taxon>Basidiomycota</taxon>
        <taxon>Agaricomycotina</taxon>
        <taxon>Agaricomycetes</taxon>
        <taxon>Agaricomycetidae</taxon>
        <taxon>Boletales</taxon>
        <taxon>Boletales incertae sedis</taxon>
        <taxon>Leucogyrophana</taxon>
    </lineage>
</organism>
<dbReference type="GO" id="GO:0005737">
    <property type="term" value="C:cytoplasm"/>
    <property type="evidence" value="ECO:0007669"/>
    <property type="project" value="InterPro"/>
</dbReference>
<dbReference type="InterPro" id="IPR050983">
    <property type="entry name" value="GST_Omega/HSP26"/>
</dbReference>
<evidence type="ECO:0000259" key="2">
    <source>
        <dbReference type="PROSITE" id="PS50404"/>
    </source>
</evidence>
<dbReference type="Gene3D" id="3.40.30.10">
    <property type="entry name" value="Glutaredoxin"/>
    <property type="match status" value="1"/>
</dbReference>
<dbReference type="GO" id="GO:0004364">
    <property type="term" value="F:glutathione transferase activity"/>
    <property type="evidence" value="ECO:0007669"/>
    <property type="project" value="InterPro"/>
</dbReference>
<accession>A0A0C9W2T1</accession>
<keyword evidence="1" id="KW-0560">Oxidoreductase</keyword>
<dbReference type="SUPFAM" id="SSF47616">
    <property type="entry name" value="GST C-terminal domain-like"/>
    <property type="match status" value="1"/>
</dbReference>
<feature type="domain" description="GST N-terminal" evidence="2">
    <location>
        <begin position="3"/>
        <end position="95"/>
    </location>
</feature>
<dbReference type="HOGENOM" id="CLU_066075_0_0_1"/>
<evidence type="ECO:0000313" key="5">
    <source>
        <dbReference type="Proteomes" id="UP000053820"/>
    </source>
</evidence>
<dbReference type="InterPro" id="IPR005442">
    <property type="entry name" value="GST_omega"/>
</dbReference>
<gene>
    <name evidence="4" type="ORF">HYDPIDRAFT_161006</name>
</gene>